<proteinExistence type="predicted"/>
<dbReference type="AlphaFoldDB" id="A0AAW0ZHW8"/>
<accession>A0AAW0ZHW8</accession>
<reference evidence="1 2" key="1">
    <citation type="submission" date="2024-05" db="EMBL/GenBank/DDBJ databases">
        <title>The nuclear and mitochondrial genome assemblies of Tetragonisca angustula (Apidae: Meliponini), a tiny yet remarkable pollinator in the Neotropics.</title>
        <authorList>
            <person name="Ferrari R."/>
            <person name="Ricardo P.C."/>
            <person name="Dias F.C."/>
            <person name="Araujo N.S."/>
            <person name="Soares D.O."/>
            <person name="Zhou Q.-S."/>
            <person name="Zhu C.-D."/>
            <person name="Coutinho L."/>
            <person name="Airas M.C."/>
            <person name="Batista T.M."/>
        </authorList>
    </citation>
    <scope>NUCLEOTIDE SEQUENCE [LARGE SCALE GENOMIC DNA]</scope>
    <source>
        <strain evidence="1">ASF017062</strain>
        <tissue evidence="1">Abdomen</tissue>
    </source>
</reference>
<evidence type="ECO:0000313" key="2">
    <source>
        <dbReference type="Proteomes" id="UP001432146"/>
    </source>
</evidence>
<name>A0AAW0ZHW8_9HYME</name>
<dbReference type="EMBL" id="JAWNGG020000205">
    <property type="protein sequence ID" value="KAK9296753.1"/>
    <property type="molecule type" value="Genomic_DNA"/>
</dbReference>
<sequence length="111" mass="12446">MKEARAIKLQEDVQCRRSMSGGMVIEIPGKDSGNKAKSLAEKLKEIFNNRSDITVNRPIKMAEIIIRDLDDSITPQEIAKTIALNGGCREEQITTSEIRQDRWGRSGFVAQ</sequence>
<evidence type="ECO:0000313" key="1">
    <source>
        <dbReference type="EMBL" id="KAK9296753.1"/>
    </source>
</evidence>
<protein>
    <submittedName>
        <fullName evidence="1">Uncharacterized protein</fullName>
    </submittedName>
</protein>
<dbReference type="Proteomes" id="UP001432146">
    <property type="component" value="Unassembled WGS sequence"/>
</dbReference>
<keyword evidence="2" id="KW-1185">Reference proteome</keyword>
<comment type="caution">
    <text evidence="1">The sequence shown here is derived from an EMBL/GenBank/DDBJ whole genome shotgun (WGS) entry which is preliminary data.</text>
</comment>
<organism evidence="1 2">
    <name type="scientific">Tetragonisca angustula</name>
    <dbReference type="NCBI Taxonomy" id="166442"/>
    <lineage>
        <taxon>Eukaryota</taxon>
        <taxon>Metazoa</taxon>
        <taxon>Ecdysozoa</taxon>
        <taxon>Arthropoda</taxon>
        <taxon>Hexapoda</taxon>
        <taxon>Insecta</taxon>
        <taxon>Pterygota</taxon>
        <taxon>Neoptera</taxon>
        <taxon>Endopterygota</taxon>
        <taxon>Hymenoptera</taxon>
        <taxon>Apocrita</taxon>
        <taxon>Aculeata</taxon>
        <taxon>Apoidea</taxon>
        <taxon>Anthophila</taxon>
        <taxon>Apidae</taxon>
        <taxon>Tetragonisca</taxon>
    </lineage>
</organism>
<gene>
    <name evidence="1" type="ORF">QLX08_009365</name>
</gene>